<dbReference type="GO" id="GO:0009055">
    <property type="term" value="F:electron transfer activity"/>
    <property type="evidence" value="ECO:0007669"/>
    <property type="project" value="InterPro"/>
</dbReference>
<evidence type="ECO:0000313" key="9">
    <source>
        <dbReference type="Proteomes" id="UP000034085"/>
    </source>
</evidence>
<dbReference type="InterPro" id="IPR016174">
    <property type="entry name" value="Di-haem_cyt_TM"/>
</dbReference>
<feature type="transmembrane region" description="Helical" evidence="6">
    <location>
        <begin position="109"/>
        <end position="139"/>
    </location>
</feature>
<evidence type="ECO:0000256" key="6">
    <source>
        <dbReference type="SAM" id="Phobius"/>
    </source>
</evidence>
<dbReference type="InterPro" id="IPR011577">
    <property type="entry name" value="Cyt_b561_bac/Ni-Hgenase"/>
</dbReference>
<dbReference type="OrthoDB" id="6588368at2"/>
<keyword evidence="4 6" id="KW-1133">Transmembrane helix</keyword>
<feature type="transmembrane region" description="Helical" evidence="6">
    <location>
        <begin position="54"/>
        <end position="75"/>
    </location>
</feature>
<dbReference type="GO" id="GO:0005886">
    <property type="term" value="C:plasma membrane"/>
    <property type="evidence" value="ECO:0007669"/>
    <property type="project" value="UniProtKB-SubCell"/>
</dbReference>
<evidence type="ECO:0000256" key="1">
    <source>
        <dbReference type="ARBA" id="ARBA00004651"/>
    </source>
</evidence>
<gene>
    <name evidence="8" type="ORF">F384_11600</name>
</gene>
<dbReference type="PATRIC" id="fig|1261127.3.peg.2423"/>
<proteinExistence type="predicted"/>
<dbReference type="AlphaFoldDB" id="A0A0F6TV73"/>
<reference evidence="8 9" key="1">
    <citation type="journal article" date="2013" name="Appl. Microbiol. Biotechnol.">
        <title>Glycerol assimilation and production of 1,3-propanediol by Citrobacter amalonaticus Y19.</title>
        <authorList>
            <person name="Ainala S.K."/>
            <person name="Ashok S."/>
            <person name="Ko Y."/>
            <person name="Park S."/>
        </authorList>
    </citation>
    <scope>NUCLEOTIDE SEQUENCE [LARGE SCALE GENOMIC DNA]</scope>
    <source>
        <strain evidence="8 9">Y19</strain>
    </source>
</reference>
<sequence length="193" mass="21561">MNENLRNALPHKDTPFLRVLHIILAVLILLQIVSSNLTESDALSDYTLTGFVTWFHVITGLSLIVLGLIMLAWMLTQRGFHYYFAWLTLDFRGVVEDIKMLMSFRLPEAHAGGIAALVQGLGVLALLGVASCGGFWFALNTIPGMSPVLTESVLNLHKFLTVFIETYFWAHGSMGLLHIFLTIRSQRKNSVTE</sequence>
<evidence type="ECO:0000256" key="4">
    <source>
        <dbReference type="ARBA" id="ARBA00022989"/>
    </source>
</evidence>
<dbReference type="HOGENOM" id="CLU_117047_1_1_6"/>
<dbReference type="RefSeq" id="WP_046481655.1">
    <property type="nucleotide sequence ID" value="NZ_CP011132.1"/>
</dbReference>
<dbReference type="KEGG" id="cama:F384_11600"/>
<organism evidence="8 9">
    <name type="scientific">Citrobacter amalonaticus Y19</name>
    <dbReference type="NCBI Taxonomy" id="1261127"/>
    <lineage>
        <taxon>Bacteria</taxon>
        <taxon>Pseudomonadati</taxon>
        <taxon>Pseudomonadota</taxon>
        <taxon>Gammaproteobacteria</taxon>
        <taxon>Enterobacterales</taxon>
        <taxon>Enterobacteriaceae</taxon>
        <taxon>Citrobacter</taxon>
    </lineage>
</organism>
<accession>A0A0F6TV73</accession>
<keyword evidence="3 6" id="KW-0812">Transmembrane</keyword>
<evidence type="ECO:0000313" key="8">
    <source>
        <dbReference type="EMBL" id="AKE59184.1"/>
    </source>
</evidence>
<evidence type="ECO:0000256" key="3">
    <source>
        <dbReference type="ARBA" id="ARBA00022692"/>
    </source>
</evidence>
<dbReference type="EMBL" id="CP011132">
    <property type="protein sequence ID" value="AKE59184.1"/>
    <property type="molecule type" value="Genomic_DNA"/>
</dbReference>
<dbReference type="GO" id="GO:0022904">
    <property type="term" value="P:respiratory electron transport chain"/>
    <property type="evidence" value="ECO:0007669"/>
    <property type="project" value="InterPro"/>
</dbReference>
<comment type="subcellular location">
    <subcellularLocation>
        <location evidence="1">Cell membrane</location>
        <topology evidence="1">Multi-pass membrane protein</topology>
    </subcellularLocation>
</comment>
<feature type="domain" description="Cytochrome b561 bacterial/Ni-hydrogenase" evidence="7">
    <location>
        <begin position="15"/>
        <end position="182"/>
    </location>
</feature>
<dbReference type="Proteomes" id="UP000034085">
    <property type="component" value="Chromosome"/>
</dbReference>
<keyword evidence="2" id="KW-1003">Cell membrane</keyword>
<protein>
    <recommendedName>
        <fullName evidence="7">Cytochrome b561 bacterial/Ni-hydrogenase domain-containing protein</fullName>
    </recommendedName>
</protein>
<dbReference type="SUPFAM" id="SSF81342">
    <property type="entry name" value="Transmembrane di-heme cytochromes"/>
    <property type="match status" value="1"/>
</dbReference>
<dbReference type="Pfam" id="PF01292">
    <property type="entry name" value="Ni_hydr_CYTB"/>
    <property type="match status" value="1"/>
</dbReference>
<evidence type="ECO:0000256" key="5">
    <source>
        <dbReference type="ARBA" id="ARBA00023136"/>
    </source>
</evidence>
<dbReference type="Gene3D" id="1.20.950.20">
    <property type="entry name" value="Transmembrane di-heme cytochromes, Chain C"/>
    <property type="match status" value="1"/>
</dbReference>
<feature type="transmembrane region" description="Helical" evidence="6">
    <location>
        <begin position="159"/>
        <end position="181"/>
    </location>
</feature>
<feature type="transmembrane region" description="Helical" evidence="6">
    <location>
        <begin position="16"/>
        <end position="34"/>
    </location>
</feature>
<keyword evidence="5 6" id="KW-0472">Membrane</keyword>
<evidence type="ECO:0000256" key="2">
    <source>
        <dbReference type="ARBA" id="ARBA00022475"/>
    </source>
</evidence>
<evidence type="ECO:0000259" key="7">
    <source>
        <dbReference type="Pfam" id="PF01292"/>
    </source>
</evidence>
<name>A0A0F6TV73_CITAM</name>